<dbReference type="InterPro" id="IPR003020">
    <property type="entry name" value="HCO3_transpt_euk"/>
</dbReference>
<dbReference type="GO" id="GO:0006820">
    <property type="term" value="P:monoatomic anion transport"/>
    <property type="evidence" value="ECO:0007669"/>
    <property type="project" value="InterPro"/>
</dbReference>
<protein>
    <submittedName>
        <fullName evidence="1">Uncharacterized protein</fullName>
    </submittedName>
</protein>
<dbReference type="GO" id="GO:0005452">
    <property type="term" value="F:solute:inorganic anion antiporter activity"/>
    <property type="evidence" value="ECO:0007669"/>
    <property type="project" value="InterPro"/>
</dbReference>
<gene>
    <name evidence="1" type="ORF">GIB67_025808</name>
</gene>
<keyword evidence="2" id="KW-1185">Reference proteome</keyword>
<organism evidence="1 2">
    <name type="scientific">Kingdonia uniflora</name>
    <dbReference type="NCBI Taxonomy" id="39325"/>
    <lineage>
        <taxon>Eukaryota</taxon>
        <taxon>Viridiplantae</taxon>
        <taxon>Streptophyta</taxon>
        <taxon>Embryophyta</taxon>
        <taxon>Tracheophyta</taxon>
        <taxon>Spermatophyta</taxon>
        <taxon>Magnoliopsida</taxon>
        <taxon>Ranunculales</taxon>
        <taxon>Circaeasteraceae</taxon>
        <taxon>Kingdonia</taxon>
    </lineage>
</organism>
<accession>A0A7J7NSI3</accession>
<dbReference type="PANTHER" id="PTHR11453:SF40">
    <property type="entry name" value="BORON TRANSPORTER 4-RELATED"/>
    <property type="match status" value="1"/>
</dbReference>
<dbReference type="GO" id="GO:0050801">
    <property type="term" value="P:monoatomic ion homeostasis"/>
    <property type="evidence" value="ECO:0007669"/>
    <property type="project" value="TreeGrafter"/>
</dbReference>
<proteinExistence type="predicted"/>
<sequence length="61" mass="6982">MDDFKAPFKGITKDMNGRKTCYKQDWTTGIYSGFRILAPTTYIFFASALPNCIRGIVKLRN</sequence>
<comment type="caution">
    <text evidence="1">The sequence shown here is derived from an EMBL/GenBank/DDBJ whole genome shotgun (WGS) entry which is preliminary data.</text>
</comment>
<dbReference type="OrthoDB" id="1735926at2759"/>
<dbReference type="AlphaFoldDB" id="A0A7J7NSI3"/>
<dbReference type="PANTHER" id="PTHR11453">
    <property type="entry name" value="ANION EXCHANGE PROTEIN"/>
    <property type="match status" value="1"/>
</dbReference>
<evidence type="ECO:0000313" key="1">
    <source>
        <dbReference type="EMBL" id="KAF6170119.1"/>
    </source>
</evidence>
<dbReference type="GO" id="GO:0005886">
    <property type="term" value="C:plasma membrane"/>
    <property type="evidence" value="ECO:0007669"/>
    <property type="project" value="TreeGrafter"/>
</dbReference>
<name>A0A7J7NSI3_9MAGN</name>
<reference evidence="1 2" key="1">
    <citation type="journal article" date="2020" name="IScience">
        <title>Genome Sequencing of the Endangered Kingdonia uniflora (Circaeasteraceae, Ranunculales) Reveals Potential Mechanisms of Evolutionary Specialization.</title>
        <authorList>
            <person name="Sun Y."/>
            <person name="Deng T."/>
            <person name="Zhang A."/>
            <person name="Moore M.J."/>
            <person name="Landis J.B."/>
            <person name="Lin N."/>
            <person name="Zhang H."/>
            <person name="Zhang X."/>
            <person name="Huang J."/>
            <person name="Zhang X."/>
            <person name="Sun H."/>
            <person name="Wang H."/>
        </authorList>
    </citation>
    <scope>NUCLEOTIDE SEQUENCE [LARGE SCALE GENOMIC DNA]</scope>
    <source>
        <strain evidence="1">TB1705</strain>
        <tissue evidence="1">Leaf</tissue>
    </source>
</reference>
<feature type="non-terminal residue" evidence="1">
    <location>
        <position position="1"/>
    </location>
</feature>
<evidence type="ECO:0000313" key="2">
    <source>
        <dbReference type="Proteomes" id="UP000541444"/>
    </source>
</evidence>
<dbReference type="Proteomes" id="UP000541444">
    <property type="component" value="Unassembled WGS sequence"/>
</dbReference>
<dbReference type="EMBL" id="JACGCM010000604">
    <property type="protein sequence ID" value="KAF6170119.1"/>
    <property type="molecule type" value="Genomic_DNA"/>
</dbReference>